<feature type="transmembrane region" description="Helical" evidence="10">
    <location>
        <begin position="637"/>
        <end position="654"/>
    </location>
</feature>
<evidence type="ECO:0000313" key="13">
    <source>
        <dbReference type="EMBL" id="WMV27902.1"/>
    </source>
</evidence>
<dbReference type="AlphaFoldDB" id="A0AAF0QSJ4"/>
<evidence type="ECO:0000256" key="10">
    <source>
        <dbReference type="SAM" id="Phobius"/>
    </source>
</evidence>
<keyword evidence="6 10" id="KW-0812">Transmembrane</keyword>
<keyword evidence="8 10" id="KW-0472">Membrane</keyword>
<dbReference type="PROSITE" id="PS51380">
    <property type="entry name" value="EXS"/>
    <property type="match status" value="1"/>
</dbReference>
<feature type="domain" description="SPX" evidence="12">
    <location>
        <begin position="1"/>
        <end position="364"/>
    </location>
</feature>
<keyword evidence="7 10" id="KW-1133">Transmembrane helix</keyword>
<comment type="similarity">
    <text evidence="2">Belongs to the SYG1 (TC 2.A.94) family.</text>
</comment>
<dbReference type="GO" id="GO:0005802">
    <property type="term" value="C:trans-Golgi network"/>
    <property type="evidence" value="ECO:0007669"/>
    <property type="project" value="TreeGrafter"/>
</dbReference>
<dbReference type="CDD" id="cd14476">
    <property type="entry name" value="SPX_PHO1_like"/>
    <property type="match status" value="1"/>
</dbReference>
<evidence type="ECO:0000256" key="8">
    <source>
        <dbReference type="ARBA" id="ARBA00023136"/>
    </source>
</evidence>
<dbReference type="InterPro" id="IPR034092">
    <property type="entry name" value="PHO1_SPX"/>
</dbReference>
<dbReference type="PROSITE" id="PS51382">
    <property type="entry name" value="SPX"/>
    <property type="match status" value="1"/>
</dbReference>
<gene>
    <name evidence="13" type="ORF">MTR67_021287</name>
</gene>
<proteinExistence type="inferred from homology"/>
<evidence type="ECO:0000313" key="14">
    <source>
        <dbReference type="Proteomes" id="UP001234989"/>
    </source>
</evidence>
<name>A0AAF0QSJ4_SOLVR</name>
<evidence type="ECO:0000259" key="11">
    <source>
        <dbReference type="PROSITE" id="PS51380"/>
    </source>
</evidence>
<dbReference type="GO" id="GO:0016036">
    <property type="term" value="P:cellular response to phosphate starvation"/>
    <property type="evidence" value="ECO:0007669"/>
    <property type="project" value="TreeGrafter"/>
</dbReference>
<evidence type="ECO:0000256" key="2">
    <source>
        <dbReference type="ARBA" id="ARBA00009665"/>
    </source>
</evidence>
<dbReference type="GO" id="GO:0005886">
    <property type="term" value="C:plasma membrane"/>
    <property type="evidence" value="ECO:0007669"/>
    <property type="project" value="UniProtKB-SubCell"/>
</dbReference>
<dbReference type="Proteomes" id="UP001234989">
    <property type="component" value="Chromosome 5"/>
</dbReference>
<feature type="transmembrane region" description="Helical" evidence="10">
    <location>
        <begin position="475"/>
        <end position="496"/>
    </location>
</feature>
<dbReference type="EMBL" id="CP133616">
    <property type="protein sequence ID" value="WMV27902.1"/>
    <property type="molecule type" value="Genomic_DNA"/>
</dbReference>
<reference evidence="13" key="1">
    <citation type="submission" date="2023-08" db="EMBL/GenBank/DDBJ databases">
        <title>A de novo genome assembly of Solanum verrucosum Schlechtendal, a Mexican diploid species geographically isolated from the other diploid A-genome species in potato relatives.</title>
        <authorList>
            <person name="Hosaka K."/>
        </authorList>
    </citation>
    <scope>NUCLEOTIDE SEQUENCE</scope>
    <source>
        <tissue evidence="13">Young leaves</tissue>
    </source>
</reference>
<organism evidence="13 14">
    <name type="scientific">Solanum verrucosum</name>
    <dbReference type="NCBI Taxonomy" id="315347"/>
    <lineage>
        <taxon>Eukaryota</taxon>
        <taxon>Viridiplantae</taxon>
        <taxon>Streptophyta</taxon>
        <taxon>Embryophyta</taxon>
        <taxon>Tracheophyta</taxon>
        <taxon>Spermatophyta</taxon>
        <taxon>Magnoliopsida</taxon>
        <taxon>eudicotyledons</taxon>
        <taxon>Gunneridae</taxon>
        <taxon>Pentapetalae</taxon>
        <taxon>asterids</taxon>
        <taxon>lamiids</taxon>
        <taxon>Solanales</taxon>
        <taxon>Solanaceae</taxon>
        <taxon>Solanoideae</taxon>
        <taxon>Solaneae</taxon>
        <taxon>Solanum</taxon>
    </lineage>
</organism>
<keyword evidence="4" id="KW-1003">Cell membrane</keyword>
<evidence type="ECO:0000256" key="6">
    <source>
        <dbReference type="ARBA" id="ARBA00022692"/>
    </source>
</evidence>
<accession>A0AAF0QSJ4</accession>
<sequence>MKFGKEFKREMVPEWIEAYVDYTGLKQILQEIRRFKESNQPPTPATSLDQRLALYRNFSGLNLQGSVQNTSDIENQVIAVNTVPHENYRKFYKTKFLASPEGAENEISFFDKLDHEFNKVNTFYKDKVDEVMREVTLLNKQMDALIALRIKVMDPGFNAFPSLQSLSLDINNSTPSRITSPLRMTVVGSNYIAIKLIVGIFMMLIPLRSRLNDKPTILHCQCADTDDMPVSPSFDPTYGRQVSMTNASYPKLPINRNSLRENRDTDSQKTDPLEILDHVKIVNTFESPISTIRGVLSESKENDLSYKKEELKKVEHRLKLIFIEFYQKLRHLKHFSYMNLSAFSKILKKYEKITSRKAARSYLKMVDNSYLGSSEEVTSLLDRVETTFIKHFSQSNRREGMKILRPKHKREKHRITFMSGNTLYILVLHSQFSGFFSGCSIALLVAVILLRDDRKLIDKDEGTSYLDKIVPLYNFYAYIVLHMLLYAANIYFWRHYKINYAFIFGFKQGTELSYREVFLLSNGLAMLVLAALLMHLHMNSRAEVYGTHIEYVPLGLIMVLLFITFCPFNIIYRSSRWFLIRCVFRCICAPLYKVTLPDFFLADQLTSQVEAIRSLEYYICYYTWIKPSHGHNTCQSHNVYNIFYFILAIIPYWFRFFQCVRRLFEEKDQAQAYNGLRYFLTILAVVIKTAYVLRKSLTWEVLVILSSLITTLFNTYWDIVVDWGLLRRKSKNKFLRDKLILHHKSVYFTAMVLDVLLRFAWLQLVLRFNVHSLRGSTVSSIFACLEVIRRGMWNFFRLENEHLNNVGKYRAFKSVPLPFAYHEEDDHKEE</sequence>
<dbReference type="InterPro" id="IPR004342">
    <property type="entry name" value="EXS_C"/>
</dbReference>
<evidence type="ECO:0000259" key="12">
    <source>
        <dbReference type="PROSITE" id="PS51382"/>
    </source>
</evidence>
<evidence type="ECO:0000256" key="9">
    <source>
        <dbReference type="ARBA" id="ARBA00043939"/>
    </source>
</evidence>
<keyword evidence="5" id="KW-0592">Phosphate transport</keyword>
<dbReference type="GO" id="GO:0000822">
    <property type="term" value="F:inositol hexakisphosphate binding"/>
    <property type="evidence" value="ECO:0007669"/>
    <property type="project" value="TreeGrafter"/>
</dbReference>
<dbReference type="PANTHER" id="PTHR10783:SF104">
    <property type="entry name" value="PHOSPHATE TRANSPORTER PHO1 HOMOLOG 10"/>
    <property type="match status" value="1"/>
</dbReference>
<feature type="transmembrane region" description="Helical" evidence="10">
    <location>
        <begin position="675"/>
        <end position="693"/>
    </location>
</feature>
<feature type="transmembrane region" description="Helical" evidence="10">
    <location>
        <begin position="423"/>
        <end position="450"/>
    </location>
</feature>
<evidence type="ECO:0000256" key="5">
    <source>
        <dbReference type="ARBA" id="ARBA00022592"/>
    </source>
</evidence>
<feature type="transmembrane region" description="Helical" evidence="10">
    <location>
        <begin position="517"/>
        <end position="536"/>
    </location>
</feature>
<feature type="domain" description="EXS" evidence="11">
    <location>
        <begin position="635"/>
        <end position="829"/>
    </location>
</feature>
<feature type="transmembrane region" description="Helical" evidence="10">
    <location>
        <begin position="746"/>
        <end position="766"/>
    </location>
</feature>
<comment type="function">
    <text evidence="9">May transport inorganic phosphate (Pi).</text>
</comment>
<dbReference type="PANTHER" id="PTHR10783">
    <property type="entry name" value="XENOTROPIC AND POLYTROPIC RETROVIRUS RECEPTOR 1-RELATED"/>
    <property type="match status" value="1"/>
</dbReference>
<dbReference type="Pfam" id="PF03124">
    <property type="entry name" value="EXS"/>
    <property type="match status" value="1"/>
</dbReference>
<comment type="subcellular location">
    <subcellularLocation>
        <location evidence="1">Cell membrane</location>
        <topology evidence="1">Multi-pass membrane protein</topology>
    </subcellularLocation>
</comment>
<dbReference type="Pfam" id="PF03105">
    <property type="entry name" value="SPX"/>
    <property type="match status" value="1"/>
</dbReference>
<feature type="transmembrane region" description="Helical" evidence="10">
    <location>
        <begin position="551"/>
        <end position="571"/>
    </location>
</feature>
<evidence type="ECO:0000256" key="4">
    <source>
        <dbReference type="ARBA" id="ARBA00022475"/>
    </source>
</evidence>
<dbReference type="InterPro" id="IPR004331">
    <property type="entry name" value="SPX_dom"/>
</dbReference>
<keyword evidence="3" id="KW-0813">Transport</keyword>
<feature type="transmembrane region" description="Helical" evidence="10">
    <location>
        <begin position="699"/>
        <end position="725"/>
    </location>
</feature>
<evidence type="ECO:0000256" key="1">
    <source>
        <dbReference type="ARBA" id="ARBA00004651"/>
    </source>
</evidence>
<evidence type="ECO:0000256" key="7">
    <source>
        <dbReference type="ARBA" id="ARBA00022989"/>
    </source>
</evidence>
<keyword evidence="14" id="KW-1185">Reference proteome</keyword>
<evidence type="ECO:0000256" key="3">
    <source>
        <dbReference type="ARBA" id="ARBA00022448"/>
    </source>
</evidence>
<feature type="transmembrane region" description="Helical" evidence="10">
    <location>
        <begin position="182"/>
        <end position="205"/>
    </location>
</feature>
<protein>
    <submittedName>
        <fullName evidence="13">Uncharacterized protein</fullName>
    </submittedName>
</protein>
<dbReference type="GO" id="GO:0006817">
    <property type="term" value="P:phosphate ion transport"/>
    <property type="evidence" value="ECO:0007669"/>
    <property type="project" value="UniProtKB-KW"/>
</dbReference>